<evidence type="ECO:0000256" key="3">
    <source>
        <dbReference type="ARBA" id="ARBA00022729"/>
    </source>
</evidence>
<keyword evidence="9" id="KW-0472">Membrane</keyword>
<comment type="caution">
    <text evidence="12">The sequence shown here is derived from an EMBL/GenBank/DDBJ whole genome shotgun (WGS) entry which is preliminary data.</text>
</comment>
<keyword evidence="1" id="KW-0964">Secreted</keyword>
<dbReference type="PANTHER" id="PTHR10795">
    <property type="entry name" value="PROPROTEIN CONVERTASE SUBTILISIN/KEXIN"/>
    <property type="match status" value="1"/>
</dbReference>
<proteinExistence type="inferred from homology"/>
<name>A0A432WWG1_9GAMM</name>
<dbReference type="CDD" id="cd04818">
    <property type="entry name" value="PA_subtilisin_1"/>
    <property type="match status" value="1"/>
</dbReference>
<dbReference type="InterPro" id="IPR013783">
    <property type="entry name" value="Ig-like_fold"/>
</dbReference>
<dbReference type="Gene3D" id="2.60.40.3440">
    <property type="match status" value="1"/>
</dbReference>
<dbReference type="Pfam" id="PF00082">
    <property type="entry name" value="Peptidase_S8"/>
    <property type="match status" value="1"/>
</dbReference>
<dbReference type="SUPFAM" id="SSF52025">
    <property type="entry name" value="PA domain"/>
    <property type="match status" value="1"/>
</dbReference>
<dbReference type="SUPFAM" id="SSF52743">
    <property type="entry name" value="Subtilisin-like"/>
    <property type="match status" value="1"/>
</dbReference>
<dbReference type="InterPro" id="IPR036852">
    <property type="entry name" value="Peptidase_S8/S53_dom_sf"/>
</dbReference>
<feature type="signal peptide" evidence="10">
    <location>
        <begin position="1"/>
        <end position="32"/>
    </location>
</feature>
<feature type="active site" description="Charge relay system" evidence="6 7">
    <location>
        <position position="213"/>
    </location>
</feature>
<keyword evidence="5 7" id="KW-0720">Serine protease</keyword>
<dbReference type="PIRSF" id="PIRSF037898">
    <property type="entry name" value="Subtilisin_rel_Sputw3181_3341"/>
    <property type="match status" value="1"/>
</dbReference>
<keyword evidence="9" id="KW-1133">Transmembrane helix</keyword>
<evidence type="ECO:0000313" key="13">
    <source>
        <dbReference type="Proteomes" id="UP000286934"/>
    </source>
</evidence>
<evidence type="ECO:0000256" key="9">
    <source>
        <dbReference type="SAM" id="Phobius"/>
    </source>
</evidence>
<dbReference type="PROSITE" id="PS00136">
    <property type="entry name" value="SUBTILASE_ASP"/>
    <property type="match status" value="1"/>
</dbReference>
<feature type="transmembrane region" description="Helical" evidence="9">
    <location>
        <begin position="1282"/>
        <end position="1301"/>
    </location>
</feature>
<dbReference type="InterPro" id="IPR015500">
    <property type="entry name" value="Peptidase_S8_subtilisin-rel"/>
</dbReference>
<evidence type="ECO:0000256" key="6">
    <source>
        <dbReference type="PIRSR" id="PIRSR615500-1"/>
    </source>
</evidence>
<dbReference type="RefSeq" id="WP_126805346.1">
    <property type="nucleotide sequence ID" value="NZ_PIPP01000001.1"/>
</dbReference>
<dbReference type="InterPro" id="IPR017312">
    <property type="entry name" value="Subtilisin_Alteromonadales"/>
</dbReference>
<dbReference type="PRINTS" id="PR00723">
    <property type="entry name" value="SUBTILISIN"/>
</dbReference>
<gene>
    <name evidence="12" type="ORF">CWE13_00245</name>
</gene>
<keyword evidence="9" id="KW-0812">Transmembrane</keyword>
<dbReference type="SMART" id="SM00089">
    <property type="entry name" value="PKD"/>
    <property type="match status" value="1"/>
</dbReference>
<evidence type="ECO:0000256" key="4">
    <source>
        <dbReference type="ARBA" id="ARBA00022801"/>
    </source>
</evidence>
<keyword evidence="2 7" id="KW-0645">Protease</keyword>
<dbReference type="Gene3D" id="2.60.40.10">
    <property type="entry name" value="Immunoglobulins"/>
    <property type="match status" value="1"/>
</dbReference>
<feature type="domain" description="PKD/Chitinase" evidence="11">
    <location>
        <begin position="1187"/>
        <end position="1277"/>
    </location>
</feature>
<feature type="chain" id="PRO_5019372945" description="PKD/Chitinase domain-containing protein" evidence="10">
    <location>
        <begin position="33"/>
        <end position="1310"/>
    </location>
</feature>
<dbReference type="InterPro" id="IPR023827">
    <property type="entry name" value="Peptidase_S8_Asp-AS"/>
</dbReference>
<keyword evidence="3 10" id="KW-0732">Signal</keyword>
<dbReference type="Pfam" id="PF02225">
    <property type="entry name" value="PA"/>
    <property type="match status" value="1"/>
</dbReference>
<dbReference type="Gene3D" id="3.40.50.200">
    <property type="entry name" value="Peptidase S8/S53 domain"/>
    <property type="match status" value="1"/>
</dbReference>
<dbReference type="OrthoDB" id="614750at2"/>
<dbReference type="EMBL" id="PIPP01000001">
    <property type="protein sequence ID" value="RUO38120.1"/>
    <property type="molecule type" value="Genomic_DNA"/>
</dbReference>
<evidence type="ECO:0000259" key="11">
    <source>
        <dbReference type="SMART" id="SM00089"/>
    </source>
</evidence>
<dbReference type="PROSITE" id="PS51892">
    <property type="entry name" value="SUBTILASE"/>
    <property type="match status" value="1"/>
</dbReference>
<dbReference type="InterPro" id="IPR000209">
    <property type="entry name" value="Peptidase_S8/S53_dom"/>
</dbReference>
<evidence type="ECO:0000256" key="8">
    <source>
        <dbReference type="RuleBase" id="RU003355"/>
    </source>
</evidence>
<dbReference type="InterPro" id="IPR046450">
    <property type="entry name" value="PA_dom_sf"/>
</dbReference>
<dbReference type="GO" id="GO:0006508">
    <property type="term" value="P:proteolysis"/>
    <property type="evidence" value="ECO:0007669"/>
    <property type="project" value="UniProtKB-KW"/>
</dbReference>
<comment type="similarity">
    <text evidence="7 8">Belongs to the peptidase S8 family.</text>
</comment>
<dbReference type="Pfam" id="PF22352">
    <property type="entry name" value="K319L-like_PKD"/>
    <property type="match status" value="1"/>
</dbReference>
<dbReference type="InterPro" id="IPR023828">
    <property type="entry name" value="Peptidase_S8_Ser-AS"/>
</dbReference>
<dbReference type="Gene3D" id="3.50.30.30">
    <property type="match status" value="1"/>
</dbReference>
<protein>
    <recommendedName>
        <fullName evidence="11">PKD/Chitinase domain-containing protein</fullName>
    </recommendedName>
</protein>
<evidence type="ECO:0000313" key="12">
    <source>
        <dbReference type="EMBL" id="RUO38120.1"/>
    </source>
</evidence>
<reference evidence="13" key="1">
    <citation type="journal article" date="2018" name="Front. Microbiol.">
        <title>Genome-Based Analysis Reveals the Taxonomy and Diversity of the Family Idiomarinaceae.</title>
        <authorList>
            <person name="Liu Y."/>
            <person name="Lai Q."/>
            <person name="Shao Z."/>
        </authorList>
    </citation>
    <scope>NUCLEOTIDE SEQUENCE [LARGE SCALE GENOMIC DNA]</scope>
    <source>
        <strain evidence="13">AIS</strain>
    </source>
</reference>
<keyword evidence="4 7" id="KW-0378">Hydrolase</keyword>
<evidence type="ECO:0000256" key="2">
    <source>
        <dbReference type="ARBA" id="ARBA00022670"/>
    </source>
</evidence>
<feature type="active site" description="Charge relay system" evidence="6 7">
    <location>
        <position position="279"/>
    </location>
</feature>
<dbReference type="Pfam" id="PF17963">
    <property type="entry name" value="Big_9"/>
    <property type="match status" value="1"/>
</dbReference>
<accession>A0A432WWG1</accession>
<dbReference type="InterPro" id="IPR022409">
    <property type="entry name" value="PKD/Chitinase_dom"/>
</dbReference>
<evidence type="ECO:0000256" key="5">
    <source>
        <dbReference type="ARBA" id="ARBA00022825"/>
    </source>
</evidence>
<dbReference type="Proteomes" id="UP000286934">
    <property type="component" value="Unassembled WGS sequence"/>
</dbReference>
<evidence type="ECO:0000256" key="1">
    <source>
        <dbReference type="ARBA" id="ARBA00022525"/>
    </source>
</evidence>
<feature type="active site" description="Charge relay system" evidence="6 7">
    <location>
        <position position="598"/>
    </location>
</feature>
<dbReference type="SUPFAM" id="SSF49299">
    <property type="entry name" value="PKD domain"/>
    <property type="match status" value="1"/>
</dbReference>
<organism evidence="12 13">
    <name type="scientific">Aliidiomarina shirensis</name>
    <dbReference type="NCBI Taxonomy" id="1048642"/>
    <lineage>
        <taxon>Bacteria</taxon>
        <taxon>Pseudomonadati</taxon>
        <taxon>Pseudomonadota</taxon>
        <taxon>Gammaproteobacteria</taxon>
        <taxon>Alteromonadales</taxon>
        <taxon>Idiomarinaceae</taxon>
        <taxon>Aliidiomarina</taxon>
    </lineage>
</organism>
<sequence>MKNSFIPNLRPNLRLSLVAGAVLSVASAGVYANGLEQVKVDDRLTPLNQHTAQVEKIKGTAENRAREENYYIVELEHSPVATYSGGVPGYAATTRSSGQTSRVDVSTAAANDYRSFLVSEQTAFVNQLQSVIPQAQLVQSMQGLMNAVIVELPNSSKAMSELAAVPGVKRVYKNERHYASMDASNSLINAAAAWDIVSGRENAGTDIRVAVIDSGILPDHPMFAANGHVRPAGLPNDDYCATTEPAFCNDKLIIARSYPNANLPLHPQEVTTPHDVSGHGTHVAGTSVGNLVSTEHEQVALSFSGVAPGASLMAYKALFVGPDGRSSGFSSQLMGALEDAFYDGAHVINNSWGGAGGAHPSTSPYPNMFAALEAAGVVVVSAAGNDGPAERTIGCPACAESGLAVANTQTGRTFGAPLSVSGLELVASVGNGDFSIETPVTGPFAPIGEVVEENLLACESFTDSSVFDGHIIMVDRGECNFETKANNLQDAGAIGMIVANNEIGIINMNMAAATLPSVSITQTDGEDVAEAWVDGDTATLNDAQQIINSANVDIMATGSSRGPNADTSFLKPDIAAPGTNILSAYPTESGYGAISGTSMASPHVAGAAAIIRQLRPSLNPYQVKSVLMTSSNPAVRMQNGADQASPFDMGAGRLDIEAALSTAVAFDTASLSGTSCAPVCSFERTVTNLMSETTDWAVEFVPFDPNLDISVSMSEITLEGGASSTFEIEIDTTYAGDGWQFGHLVFNDLSGNYADAIVPFAVQAVKSDNDDLVSAAVTSGPIVTGEEATLRAQINRENLDGEIVVTVEVPETAELIADSIDPVLMNAEETSLEVAADGRSFTWTGAFVDGEASTELRTGGSLPVNSGVSLRDLLTSAPTQAPCSDVCDDNVFNFDISDEGGFIYNGVQYTTLNISPNGYITAGTQTHAGGWAPQQMPSETPPNNVIAPLWADFVVGGAAEGAMEFAVVAVGDDSWFIWEWFDVRTVDNADDRYTFSVWMKLGTDEVYFNYIDVPATITDEYTVGFEDSTGTVGLTYDGTLSNELLLKAELIPGDSIVTLNYDVTTGLMGVAPTLTAEGAPNDDIAIDFSELFTPASNRGLSNVTLENDGVVYEAYTPLVVEEGDVLSAAVVGQADHGTASIEDGQLVFTPASGRSGDFTFTYRVEDDAGRFTMPGEVTVTVTNSAPVAAASASVTTIEAGKEGTLNASGSSDPDGDPLSYSWVQTDGPTAEISNASSASASFIAPRSNTDTTLTFQVTVSDGELNDTATVSVDLQRYSSKKWYEGSFGALIVLLGLPLVWIRRRQHAKSM</sequence>
<evidence type="ECO:0000256" key="7">
    <source>
        <dbReference type="PROSITE-ProRule" id="PRU01240"/>
    </source>
</evidence>
<dbReference type="InterPro" id="IPR045051">
    <property type="entry name" value="SBT"/>
</dbReference>
<dbReference type="InterPro" id="IPR003137">
    <property type="entry name" value="PA_domain"/>
</dbReference>
<dbReference type="PROSITE" id="PS00138">
    <property type="entry name" value="SUBTILASE_SER"/>
    <property type="match status" value="1"/>
</dbReference>
<dbReference type="GO" id="GO:0004252">
    <property type="term" value="F:serine-type endopeptidase activity"/>
    <property type="evidence" value="ECO:0007669"/>
    <property type="project" value="UniProtKB-UniRule"/>
</dbReference>
<evidence type="ECO:0000256" key="10">
    <source>
        <dbReference type="SAM" id="SignalP"/>
    </source>
</evidence>
<dbReference type="InterPro" id="IPR035986">
    <property type="entry name" value="PKD_dom_sf"/>
</dbReference>
<keyword evidence="13" id="KW-1185">Reference proteome</keyword>